<organism evidence="1">
    <name type="scientific">bioreactor metagenome</name>
    <dbReference type="NCBI Taxonomy" id="1076179"/>
    <lineage>
        <taxon>unclassified sequences</taxon>
        <taxon>metagenomes</taxon>
        <taxon>ecological metagenomes</taxon>
    </lineage>
</organism>
<comment type="caution">
    <text evidence="1">The sequence shown here is derived from an EMBL/GenBank/DDBJ whole genome shotgun (WGS) entry which is preliminary data.</text>
</comment>
<accession>A0A645HE42</accession>
<dbReference type="AlphaFoldDB" id="A0A645HE42"/>
<name>A0A645HE42_9ZZZZ</name>
<gene>
    <name evidence="1" type="ORF">SDC9_184797</name>
</gene>
<reference evidence="1" key="1">
    <citation type="submission" date="2019-08" db="EMBL/GenBank/DDBJ databases">
        <authorList>
            <person name="Kucharzyk K."/>
            <person name="Murdoch R.W."/>
            <person name="Higgins S."/>
            <person name="Loffler F."/>
        </authorList>
    </citation>
    <scope>NUCLEOTIDE SEQUENCE</scope>
</reference>
<dbReference type="EMBL" id="VSSQ01091833">
    <property type="protein sequence ID" value="MPN37281.1"/>
    <property type="molecule type" value="Genomic_DNA"/>
</dbReference>
<proteinExistence type="predicted"/>
<sequence>MVRIGIVIHENQIMDCVIGHLHDILNHCFGIAGDIDDLFCLKLQEVLECFGVDSASGGIYHDQIGGFG</sequence>
<protein>
    <submittedName>
        <fullName evidence="1">Uncharacterized protein</fullName>
    </submittedName>
</protein>
<evidence type="ECO:0000313" key="1">
    <source>
        <dbReference type="EMBL" id="MPN37281.1"/>
    </source>
</evidence>